<protein>
    <submittedName>
        <fullName evidence="3">Uncharacterized protein</fullName>
    </submittedName>
</protein>
<accession>A0A2T0MX33</accession>
<dbReference type="AlphaFoldDB" id="A0A2T0MX33"/>
<feature type="region of interest" description="Disordered" evidence="1">
    <location>
        <begin position="218"/>
        <end position="257"/>
    </location>
</feature>
<keyword evidence="2" id="KW-0472">Membrane</keyword>
<comment type="caution">
    <text evidence="3">The sequence shown here is derived from an EMBL/GenBank/DDBJ whole genome shotgun (WGS) entry which is preliminary data.</text>
</comment>
<evidence type="ECO:0000256" key="1">
    <source>
        <dbReference type="SAM" id="MobiDB-lite"/>
    </source>
</evidence>
<dbReference type="EMBL" id="PVNG01000010">
    <property type="protein sequence ID" value="PRX63634.1"/>
    <property type="molecule type" value="Genomic_DNA"/>
</dbReference>
<sequence>MSYLLWKVGLSFQAEGLFPRKGIDMWIRGTVRLIVVALLGIEITIIALASAASAATHPEGSPVQGSLYEVGQHTWEDAPALAAVLADPYEVGPRLAGAWDFDRFVLGRGNLDAVRGWPRLGVRRKHSHGSRTGRPLLDGPRTDLPRLDGPTGDPPLLDGPGTDRPLLDGPRTGRPLLDGPRTDRAVPNPTQLDWTDVDGAHAGWGDLTRARPDQAWATYEHRPAADPRTVRPRKDVARAEKAKTRSKATKAGKRHMRTGVAKMPRTRSHVAHRRAQVDLTRVLPRTAAVHMSHATAHGWLESAGLRTRSTGNCTSKHMHHCTSLDRVRTGTIAKVIQLKRESGCPIMVTGGTERGHASGHFSHGNGYKLDISHNACIDRHITKNHHKAGVRSDGARIYKSDSGTTFFDESNHWDILFR</sequence>
<feature type="compositionally biased region" description="Basic and acidic residues" evidence="1">
    <location>
        <begin position="219"/>
        <end position="243"/>
    </location>
</feature>
<gene>
    <name evidence="3" type="ORF">B0I32_11086</name>
</gene>
<keyword evidence="4" id="KW-1185">Reference proteome</keyword>
<feature type="compositionally biased region" description="Low complexity" evidence="1">
    <location>
        <begin position="147"/>
        <end position="170"/>
    </location>
</feature>
<organism evidence="3 4">
    <name type="scientific">Nonomuraea fuscirosea</name>
    <dbReference type="NCBI Taxonomy" id="1291556"/>
    <lineage>
        <taxon>Bacteria</taxon>
        <taxon>Bacillati</taxon>
        <taxon>Actinomycetota</taxon>
        <taxon>Actinomycetes</taxon>
        <taxon>Streptosporangiales</taxon>
        <taxon>Streptosporangiaceae</taxon>
        <taxon>Nonomuraea</taxon>
    </lineage>
</organism>
<reference evidence="3 4" key="1">
    <citation type="submission" date="2018-03" db="EMBL/GenBank/DDBJ databases">
        <title>Genomic Encyclopedia of Type Strains, Phase III (KMG-III): the genomes of soil and plant-associated and newly described type strains.</title>
        <authorList>
            <person name="Whitman W."/>
        </authorList>
    </citation>
    <scope>NUCLEOTIDE SEQUENCE [LARGE SCALE GENOMIC DNA]</scope>
    <source>
        <strain evidence="3 4">CGMCC 4.7104</strain>
    </source>
</reference>
<keyword evidence="2" id="KW-0812">Transmembrane</keyword>
<evidence type="ECO:0000256" key="2">
    <source>
        <dbReference type="SAM" id="Phobius"/>
    </source>
</evidence>
<evidence type="ECO:0000313" key="4">
    <source>
        <dbReference type="Proteomes" id="UP000238312"/>
    </source>
</evidence>
<feature type="transmembrane region" description="Helical" evidence="2">
    <location>
        <begin position="30"/>
        <end position="52"/>
    </location>
</feature>
<feature type="compositionally biased region" description="Basic residues" evidence="1">
    <location>
        <begin position="244"/>
        <end position="257"/>
    </location>
</feature>
<proteinExistence type="predicted"/>
<feature type="region of interest" description="Disordered" evidence="1">
    <location>
        <begin position="123"/>
        <end position="197"/>
    </location>
</feature>
<evidence type="ECO:0000313" key="3">
    <source>
        <dbReference type="EMBL" id="PRX63634.1"/>
    </source>
</evidence>
<keyword evidence="2" id="KW-1133">Transmembrane helix</keyword>
<dbReference type="Proteomes" id="UP000238312">
    <property type="component" value="Unassembled WGS sequence"/>
</dbReference>
<name>A0A2T0MX33_9ACTN</name>